<feature type="region of interest" description="Disordered" evidence="1">
    <location>
        <begin position="30"/>
        <end position="49"/>
    </location>
</feature>
<dbReference type="RefSeq" id="WP_210662553.1">
    <property type="nucleotide sequence ID" value="NZ_JAGKSP010000013.1"/>
</dbReference>
<dbReference type="Gene3D" id="3.40.190.10">
    <property type="entry name" value="Periplasmic binding protein-like II"/>
    <property type="match status" value="2"/>
</dbReference>
<reference evidence="4 5" key="1">
    <citation type="submission" date="2021-04" db="EMBL/GenBank/DDBJ databases">
        <title>Paenibacillus sp. DLE-14 whole genome sequence.</title>
        <authorList>
            <person name="Ham Y.J."/>
        </authorList>
    </citation>
    <scope>NUCLEOTIDE SEQUENCE [LARGE SCALE GENOMIC DNA]</scope>
    <source>
        <strain evidence="4 5">DLE-14</strain>
    </source>
</reference>
<dbReference type="Proteomes" id="UP000673394">
    <property type="component" value="Unassembled WGS sequence"/>
</dbReference>
<dbReference type="InterPro" id="IPR050490">
    <property type="entry name" value="Bact_solute-bd_prot1"/>
</dbReference>
<feature type="domain" description="DUF3502" evidence="3">
    <location>
        <begin position="444"/>
        <end position="512"/>
    </location>
</feature>
<proteinExistence type="predicted"/>
<dbReference type="PANTHER" id="PTHR43649">
    <property type="entry name" value="ARABINOSE-BINDING PROTEIN-RELATED"/>
    <property type="match status" value="1"/>
</dbReference>
<dbReference type="Pfam" id="PF12010">
    <property type="entry name" value="DUF3502"/>
    <property type="match status" value="1"/>
</dbReference>
<evidence type="ECO:0000256" key="1">
    <source>
        <dbReference type="SAM" id="MobiDB-lite"/>
    </source>
</evidence>
<evidence type="ECO:0000313" key="5">
    <source>
        <dbReference type="Proteomes" id="UP000673394"/>
    </source>
</evidence>
<keyword evidence="5" id="KW-1185">Reference proteome</keyword>
<dbReference type="EMBL" id="JAGKSP010000013">
    <property type="protein sequence ID" value="MBP3965839.1"/>
    <property type="molecule type" value="Genomic_DNA"/>
</dbReference>
<feature type="signal peptide" evidence="2">
    <location>
        <begin position="1"/>
        <end position="20"/>
    </location>
</feature>
<protein>
    <submittedName>
        <fullName evidence="4">ABC transporter substrate-binding protein</fullName>
    </submittedName>
</protein>
<dbReference type="PROSITE" id="PS51257">
    <property type="entry name" value="PROKAR_LIPOPROTEIN"/>
    <property type="match status" value="1"/>
</dbReference>
<organism evidence="4 5">
    <name type="scientific">Paenibacillus lignilyticus</name>
    <dbReference type="NCBI Taxonomy" id="1172615"/>
    <lineage>
        <taxon>Bacteria</taxon>
        <taxon>Bacillati</taxon>
        <taxon>Bacillota</taxon>
        <taxon>Bacilli</taxon>
        <taxon>Bacillales</taxon>
        <taxon>Paenibacillaceae</taxon>
        <taxon>Paenibacillus</taxon>
    </lineage>
</organism>
<accession>A0ABS5CIZ4</accession>
<feature type="chain" id="PRO_5047487501" evidence="2">
    <location>
        <begin position="21"/>
        <end position="516"/>
    </location>
</feature>
<dbReference type="InterPro" id="IPR022627">
    <property type="entry name" value="DUF3502"/>
</dbReference>
<gene>
    <name evidence="4" type="ORF">I8J30_24265</name>
</gene>
<evidence type="ECO:0000256" key="2">
    <source>
        <dbReference type="SAM" id="SignalP"/>
    </source>
</evidence>
<comment type="caution">
    <text evidence="4">The sequence shown here is derived from an EMBL/GenBank/DDBJ whole genome shotgun (WGS) entry which is preliminary data.</text>
</comment>
<name>A0ABS5CIZ4_9BACL</name>
<keyword evidence="2" id="KW-0732">Signal</keyword>
<dbReference type="PANTHER" id="PTHR43649:SF17">
    <property type="entry name" value="ABC TRANSPORTER SOLUTE BINDING PROTEIN-SUGAR TRANSPORT"/>
    <property type="match status" value="1"/>
</dbReference>
<evidence type="ECO:0000313" key="4">
    <source>
        <dbReference type="EMBL" id="MBP3965839.1"/>
    </source>
</evidence>
<sequence>MKQRKWRMLTLMLSTLIVLGSILSACGSSENKNDNASQTSDKAASNGGSTEAKLDPYVIKWYLPQGIFPDAPQVIEEMNKITKAKINATLDVQFVDWGNYDQKMQTVLASGEQVDLMFTSNWTNDYVSNVAKGAYLDISDLLQKYGQNILKQVPEKAWDAAKINGKLYAIINTQVVARKPGMLVNGVLLDKYGFKEDQFKKLEDFTPFLEKVVQGEQGKYAFRVKGNDDQLTYIGTALGLEYFGNSSPAAIRINDPATKVVNLYETPEYIGFLKLMREWYQKGIIRKDASTITDTTADEQAGKYVSRIGVMNPDNPANNANVYGEGKAENVKMVSFGPPYMSTGSIIATMTAIPATSKDPDRAMMLYDLMYADKDLFNLMNFGIEGKHYTKVKDDLIALTPNSGYAVNSGWEFGNLFNAYRTNPDQPAWIPTGPDMNNSAVSSPILGFSFDPSKVKSELSQCASAISEFSSGLVTGAIDPDVALPKLNDKLKKAGMEKLLAEMQSQIDAWKAANGK</sequence>
<evidence type="ECO:0000259" key="3">
    <source>
        <dbReference type="Pfam" id="PF12010"/>
    </source>
</evidence>
<dbReference type="SUPFAM" id="SSF53850">
    <property type="entry name" value="Periplasmic binding protein-like II"/>
    <property type="match status" value="1"/>
</dbReference>